<dbReference type="SUPFAM" id="SSF52266">
    <property type="entry name" value="SGNH hydrolase"/>
    <property type="match status" value="1"/>
</dbReference>
<dbReference type="PANTHER" id="PTHR30383:SF24">
    <property type="entry name" value="THIOESTERASE 1_PROTEASE 1_LYSOPHOSPHOLIPASE L1"/>
    <property type="match status" value="1"/>
</dbReference>
<dbReference type="RefSeq" id="WP_194864105.1">
    <property type="nucleotide sequence ID" value="NZ_ARXX01000005.1"/>
</dbReference>
<dbReference type="Gene3D" id="3.40.50.1110">
    <property type="entry name" value="SGNH hydrolase"/>
    <property type="match status" value="1"/>
</dbReference>
<dbReference type="EMBL" id="ARXX01000005">
    <property type="protein sequence ID" value="MBF5055265.1"/>
    <property type="molecule type" value="Genomic_DNA"/>
</dbReference>
<dbReference type="InterPro" id="IPR051532">
    <property type="entry name" value="Ester_Hydrolysis_Enzymes"/>
</dbReference>
<reference evidence="2 3" key="1">
    <citation type="submission" date="2012-09" db="EMBL/GenBank/DDBJ databases">
        <title>Genome Sequence of alkane-degrading Bacterium Alcanivorax sp. 521-1.</title>
        <authorList>
            <person name="Lai Q."/>
            <person name="Shao Z."/>
        </authorList>
    </citation>
    <scope>NUCLEOTIDE SEQUENCE [LARGE SCALE GENOMIC DNA]</scope>
    <source>
        <strain evidence="2 3">521-1</strain>
    </source>
</reference>
<evidence type="ECO:0000259" key="1">
    <source>
        <dbReference type="Pfam" id="PF13472"/>
    </source>
</evidence>
<accession>A0ABS0AMC6</accession>
<evidence type="ECO:0000313" key="2">
    <source>
        <dbReference type="EMBL" id="MBF5055265.1"/>
    </source>
</evidence>
<organism evidence="2 3">
    <name type="scientific">Alloalcanivorax profundimaris</name>
    <dbReference type="NCBI Taxonomy" id="2735259"/>
    <lineage>
        <taxon>Bacteria</taxon>
        <taxon>Pseudomonadati</taxon>
        <taxon>Pseudomonadota</taxon>
        <taxon>Gammaproteobacteria</taxon>
        <taxon>Oceanospirillales</taxon>
        <taxon>Alcanivoracaceae</taxon>
        <taxon>Alloalcanivorax</taxon>
    </lineage>
</organism>
<feature type="domain" description="SGNH hydrolase-type esterase" evidence="1">
    <location>
        <begin position="53"/>
        <end position="225"/>
    </location>
</feature>
<evidence type="ECO:0000313" key="3">
    <source>
        <dbReference type="Proteomes" id="UP000662703"/>
    </source>
</evidence>
<sequence length="243" mass="25972">MEGVRFWLALIALAPLLMAQARRARRDTPRLPEAGGADHGHAGAGPVATRLLVVGESTAAGVGVAEHHQGLGGQLARALHARSARTVGWRVTGVNGIRARALADRLAAEPPPEADLVVISLGVNDTTGLTRPGRYQADLRALIDALRRDRPTLPVALLSVPPMQHFTALPRPLRQVLGLRAARLDRAQRALAARLEGVQHLAYPIIADPAYLAEDGYHPGERGYAYIADRVADTLAARLTPCR</sequence>
<dbReference type="PANTHER" id="PTHR30383">
    <property type="entry name" value="THIOESTERASE 1/PROTEASE 1/LYSOPHOSPHOLIPASE L1"/>
    <property type="match status" value="1"/>
</dbReference>
<keyword evidence="3" id="KW-1185">Reference proteome</keyword>
<proteinExistence type="predicted"/>
<name>A0ABS0AMC6_9GAMM</name>
<dbReference type="InterPro" id="IPR036514">
    <property type="entry name" value="SGNH_hydro_sf"/>
</dbReference>
<dbReference type="CDD" id="cd01836">
    <property type="entry name" value="FeeA_FeeB_like"/>
    <property type="match status" value="1"/>
</dbReference>
<dbReference type="InterPro" id="IPR013830">
    <property type="entry name" value="SGNH_hydro"/>
</dbReference>
<comment type="caution">
    <text evidence="2">The sequence shown here is derived from an EMBL/GenBank/DDBJ whole genome shotgun (WGS) entry which is preliminary data.</text>
</comment>
<dbReference type="Proteomes" id="UP000662703">
    <property type="component" value="Unassembled WGS sequence"/>
</dbReference>
<protein>
    <submittedName>
        <fullName evidence="2">GDSL-like lipase/acylhydrolase domain protein</fullName>
    </submittedName>
</protein>
<dbReference type="Pfam" id="PF13472">
    <property type="entry name" value="Lipase_GDSL_2"/>
    <property type="match status" value="1"/>
</dbReference>
<gene>
    <name evidence="2" type="ORF">Y5W_00559</name>
</gene>